<dbReference type="Pfam" id="PF13439">
    <property type="entry name" value="Glyco_transf_4"/>
    <property type="match status" value="1"/>
</dbReference>
<dbReference type="EMBL" id="JAKOAV010000007">
    <property type="protein sequence ID" value="MDF9407851.1"/>
    <property type="molecule type" value="Genomic_DNA"/>
</dbReference>
<evidence type="ECO:0000313" key="3">
    <source>
        <dbReference type="EMBL" id="MDF9407851.1"/>
    </source>
</evidence>
<keyword evidence="3" id="KW-0328">Glycosyltransferase</keyword>
<dbReference type="Proteomes" id="UP001154312">
    <property type="component" value="Unassembled WGS sequence"/>
</dbReference>
<dbReference type="Gene3D" id="3.40.50.2000">
    <property type="entry name" value="Glycogen Phosphorylase B"/>
    <property type="match status" value="2"/>
</dbReference>
<organism evidence="3 4">
    <name type="scientific">Pelotomaculum isophthalicicum JI</name>
    <dbReference type="NCBI Taxonomy" id="947010"/>
    <lineage>
        <taxon>Bacteria</taxon>
        <taxon>Bacillati</taxon>
        <taxon>Bacillota</taxon>
        <taxon>Clostridia</taxon>
        <taxon>Eubacteriales</taxon>
        <taxon>Desulfotomaculaceae</taxon>
        <taxon>Pelotomaculum</taxon>
    </lineage>
</organism>
<proteinExistence type="predicted"/>
<accession>A0A9X4H153</accession>
<evidence type="ECO:0000313" key="4">
    <source>
        <dbReference type="Proteomes" id="UP001154312"/>
    </source>
</evidence>
<feature type="domain" description="Glycosyl transferase family 1" evidence="1">
    <location>
        <begin position="187"/>
        <end position="344"/>
    </location>
</feature>
<dbReference type="SUPFAM" id="SSF53756">
    <property type="entry name" value="UDP-Glycosyltransferase/glycogen phosphorylase"/>
    <property type="match status" value="1"/>
</dbReference>
<dbReference type="GO" id="GO:0016757">
    <property type="term" value="F:glycosyltransferase activity"/>
    <property type="evidence" value="ECO:0007669"/>
    <property type="project" value="UniProtKB-KW"/>
</dbReference>
<evidence type="ECO:0000259" key="1">
    <source>
        <dbReference type="Pfam" id="PF00534"/>
    </source>
</evidence>
<dbReference type="Pfam" id="PF00534">
    <property type="entry name" value="Glycos_transf_1"/>
    <property type="match status" value="1"/>
</dbReference>
<reference evidence="3" key="1">
    <citation type="submission" date="2022-02" db="EMBL/GenBank/DDBJ databases">
        <authorList>
            <person name="Leng L."/>
        </authorList>
    </citation>
    <scope>NUCLEOTIDE SEQUENCE</scope>
    <source>
        <strain evidence="3">JI</strain>
    </source>
</reference>
<evidence type="ECO:0000259" key="2">
    <source>
        <dbReference type="Pfam" id="PF13439"/>
    </source>
</evidence>
<comment type="caution">
    <text evidence="3">The sequence shown here is derived from an EMBL/GenBank/DDBJ whole genome shotgun (WGS) entry which is preliminary data.</text>
</comment>
<keyword evidence="4" id="KW-1185">Reference proteome</keyword>
<protein>
    <submittedName>
        <fullName evidence="3">Glycosyltransferase</fullName>
        <ecNumber evidence="3">2.4.-.-</ecNumber>
    </submittedName>
</protein>
<feature type="domain" description="Glycosyltransferase subfamily 4-like N-terminal" evidence="2">
    <location>
        <begin position="14"/>
        <end position="170"/>
    </location>
</feature>
<keyword evidence="3" id="KW-0808">Transferase</keyword>
<name>A0A9X4H153_9FIRM</name>
<dbReference type="EC" id="2.4.-.-" evidence="3"/>
<dbReference type="AlphaFoldDB" id="A0A9X4H153"/>
<dbReference type="InterPro" id="IPR028098">
    <property type="entry name" value="Glyco_trans_4-like_N"/>
</dbReference>
<gene>
    <name evidence="3" type="ORF">L7E55_05670</name>
</gene>
<sequence length="379" mass="42803">MKKILIIISNFNGVGGAETATYRFLNKVDRNIFKIDVCFFGFEDDFVLSVKRIVNQVFCIDAKKCGLISTYFKLLKLIKAEKYDILHTHLALADIYGLFLGFFTPVKLISTEHNLSDRRKVTTLGRIYYRLAKWRTNHFVGVSSKIIHWLKTIGVPEKKLVLIPNPIELNEIRKGVFSKRDFCEYSHWPDDSIIVGTVANFRPVKGLSYLIDSIKILTEAGFNVRLVIIGDGPERGNLENQIRANQLTGHVRLLGFRKDIRDLLPLFDLYVSPSLMEGFGISIVEAMSCGVPVVATEVGGVTDFLKHMKNSYLVKPGDPHALAEGISYLINNKTEAVKFSACAYNDAHHYETDDLVKYLEKLYMGDAHNFRCAGGINDL</sequence>
<dbReference type="InterPro" id="IPR001296">
    <property type="entry name" value="Glyco_trans_1"/>
</dbReference>
<dbReference type="PANTHER" id="PTHR12526">
    <property type="entry name" value="GLYCOSYLTRANSFERASE"/>
    <property type="match status" value="1"/>
</dbReference>
<dbReference type="RefSeq" id="WP_277443102.1">
    <property type="nucleotide sequence ID" value="NZ_JAKOAV010000007.1"/>
</dbReference>